<evidence type="ECO:0000313" key="1">
    <source>
        <dbReference type="EMBL" id="MCZ4092311.1"/>
    </source>
</evidence>
<dbReference type="RefSeq" id="WP_269282524.1">
    <property type="nucleotide sequence ID" value="NZ_JAPVOI010000004.1"/>
</dbReference>
<proteinExistence type="predicted"/>
<dbReference type="EMBL" id="JAPVOI010000004">
    <property type="protein sequence ID" value="MCZ4092311.1"/>
    <property type="molecule type" value="Genomic_DNA"/>
</dbReference>
<dbReference type="Proteomes" id="UP001079430">
    <property type="component" value="Unassembled WGS sequence"/>
</dbReference>
<protein>
    <submittedName>
        <fullName evidence="1">Uncharacterized protein</fullName>
    </submittedName>
</protein>
<reference evidence="1" key="1">
    <citation type="submission" date="2022-10" db="EMBL/GenBank/DDBJ databases">
        <title>Whole genome sequencing of three plant growth promoting bacteria isolated from Vachellia tortilis subsp. raddiana in Morocco.</title>
        <authorList>
            <person name="Hnini M."/>
            <person name="Zouagui R."/>
            <person name="Zouagui H."/>
            <person name="Chemao Elfihri M.-W."/>
            <person name="Ibrahimi A."/>
            <person name="Sbabou L."/>
            <person name="Aurag J."/>
        </authorList>
    </citation>
    <scope>NUCLEOTIDE SEQUENCE</scope>
    <source>
        <strain evidence="1">LMR678</strain>
    </source>
</reference>
<organism evidence="1 2">
    <name type="scientific">Sinorhizobium psoraleae</name>
    <dbReference type="NCBI Taxonomy" id="520838"/>
    <lineage>
        <taxon>Bacteria</taxon>
        <taxon>Pseudomonadati</taxon>
        <taxon>Pseudomonadota</taxon>
        <taxon>Alphaproteobacteria</taxon>
        <taxon>Hyphomicrobiales</taxon>
        <taxon>Rhizobiaceae</taxon>
        <taxon>Sinorhizobium/Ensifer group</taxon>
        <taxon>Sinorhizobium</taxon>
    </lineage>
</organism>
<comment type="caution">
    <text evidence="1">The sequence shown here is derived from an EMBL/GenBank/DDBJ whole genome shotgun (WGS) entry which is preliminary data.</text>
</comment>
<name>A0ABT4KLT3_9HYPH</name>
<evidence type="ECO:0000313" key="2">
    <source>
        <dbReference type="Proteomes" id="UP001079430"/>
    </source>
</evidence>
<keyword evidence="2" id="KW-1185">Reference proteome</keyword>
<gene>
    <name evidence="1" type="ORF">O3W52_20245</name>
</gene>
<sequence length="188" mass="19825">MLIQRKYNSATTEAETVLMITRMPDFRRDVLAAALLSGVLYGTPVPAQELQKLSGIAMLTGTCERLVMGGDNLSGLCGGKVVQSIYSTGRTGFTVVMGEKGAVTFSGIEGAKPDADTQLQSLDGIILNLGVEGTPPSSLAVTGSCTYGNPFKGPATISCQGVDANKEEYLLQFTSDGGPPIMRYFDQE</sequence>
<accession>A0ABT4KLT3</accession>